<accession>A0A816DAX6</accession>
<gene>
    <name evidence="2" type="ORF">GPM918_LOCUS44586</name>
    <name evidence="3" type="ORF">SRO942_LOCUS46507</name>
</gene>
<dbReference type="Proteomes" id="UP000663829">
    <property type="component" value="Unassembled WGS sequence"/>
</dbReference>
<comment type="caution">
    <text evidence="2">The sequence shown here is derived from an EMBL/GenBank/DDBJ whole genome shotgun (WGS) entry which is preliminary data.</text>
</comment>
<protein>
    <submittedName>
        <fullName evidence="2">Uncharacterized protein</fullName>
    </submittedName>
</protein>
<evidence type="ECO:0000313" key="3">
    <source>
        <dbReference type="EMBL" id="CAF4538895.1"/>
    </source>
</evidence>
<dbReference type="Proteomes" id="UP000681722">
    <property type="component" value="Unassembled WGS sequence"/>
</dbReference>
<evidence type="ECO:0000313" key="2">
    <source>
        <dbReference type="EMBL" id="CAF1634877.1"/>
    </source>
</evidence>
<feature type="non-terminal residue" evidence="2">
    <location>
        <position position="272"/>
    </location>
</feature>
<organism evidence="2 4">
    <name type="scientific">Didymodactylos carnosus</name>
    <dbReference type="NCBI Taxonomy" id="1234261"/>
    <lineage>
        <taxon>Eukaryota</taxon>
        <taxon>Metazoa</taxon>
        <taxon>Spiralia</taxon>
        <taxon>Gnathifera</taxon>
        <taxon>Rotifera</taxon>
        <taxon>Eurotatoria</taxon>
        <taxon>Bdelloidea</taxon>
        <taxon>Philodinida</taxon>
        <taxon>Philodinidae</taxon>
        <taxon>Didymodactylos</taxon>
    </lineage>
</organism>
<dbReference type="AlphaFoldDB" id="A0A816DAX6"/>
<dbReference type="EMBL" id="CAJOBC010113150">
    <property type="protein sequence ID" value="CAF4538895.1"/>
    <property type="molecule type" value="Genomic_DNA"/>
</dbReference>
<reference evidence="2" key="1">
    <citation type="submission" date="2021-02" db="EMBL/GenBank/DDBJ databases">
        <authorList>
            <person name="Nowell W R."/>
        </authorList>
    </citation>
    <scope>NUCLEOTIDE SEQUENCE</scope>
</reference>
<evidence type="ECO:0000256" key="1">
    <source>
        <dbReference type="SAM" id="MobiDB-lite"/>
    </source>
</evidence>
<evidence type="ECO:0000313" key="4">
    <source>
        <dbReference type="Proteomes" id="UP000663829"/>
    </source>
</evidence>
<dbReference type="OrthoDB" id="10016885at2759"/>
<keyword evidence="4" id="KW-1185">Reference proteome</keyword>
<feature type="region of interest" description="Disordered" evidence="1">
    <location>
        <begin position="1"/>
        <end position="34"/>
    </location>
</feature>
<dbReference type="EMBL" id="CAJNOQ010044956">
    <property type="protein sequence ID" value="CAF1634877.1"/>
    <property type="molecule type" value="Genomic_DNA"/>
</dbReference>
<proteinExistence type="predicted"/>
<name>A0A816DAX6_9BILA</name>
<sequence>MLYTSRRQQHSKTVQAKLRTTEASSFGQDDENEADDVIEPMELEAEDERIHIDYKNKNILNDISDLFEICKKKCGLKSISCLLYMSLRHVGITYEKCDDILKTIGGYTSQTAQKWTEVLVNGNFGDFMVENRGGKHCSSFYDYFPEIETEAKLYSLERCGQKAADFSALDLAHFIDKRFYEESNIVKNDDSALIRSVASCRLDLRRWGAKFDKNSQRPYFEGHERDDVKEHRSKFVEYFLTRKANYYMVTEGENPVWKVPTANPPCVHNCYK</sequence>